<accession>A0A7C9ETQ6</accession>
<dbReference type="InterPro" id="IPR015422">
    <property type="entry name" value="PyrdxlP-dep_Trfase_small"/>
</dbReference>
<sequence length="195" mass="21771">MGSQGLTEASKQAILNANYMAKRLEDHYPILFRGVNGTVAHEFIIDLRGFKNTAGIEPEDVAKRLMDYGFHGPTMSWPVPGTLMIEPTESESKAELDRFCDALISIREEIAEIEKGKADPHNNVLKGAPHPPSMLMADSWNKPYSRDYAAFPASWLRSAKFWPTTGRVDNVYGDRNLTCTLLPANHYEEEKAATA</sequence>
<dbReference type="Gene3D" id="3.90.1150.10">
    <property type="entry name" value="Aspartate Aminotransferase, domain 1"/>
    <property type="match status" value="1"/>
</dbReference>
<feature type="domain" description="Glycine dehydrogenase C-terminal" evidence="2">
    <location>
        <begin position="9"/>
        <end position="130"/>
    </location>
</feature>
<keyword evidence="3" id="KW-0560">Oxidoreductase</keyword>
<keyword evidence="1" id="KW-0663">Pyridoxal phosphate</keyword>
<dbReference type="SUPFAM" id="SSF53383">
    <property type="entry name" value="PLP-dependent transferases"/>
    <property type="match status" value="1"/>
</dbReference>
<dbReference type="AlphaFoldDB" id="A0A7C9ETQ6"/>
<evidence type="ECO:0000259" key="2">
    <source>
        <dbReference type="Pfam" id="PF21478"/>
    </source>
</evidence>
<dbReference type="GO" id="GO:0005739">
    <property type="term" value="C:mitochondrion"/>
    <property type="evidence" value="ECO:0007669"/>
    <property type="project" value="TreeGrafter"/>
</dbReference>
<dbReference type="FunFam" id="3.90.1150.10:FF:000007">
    <property type="entry name" value="Glycine dehydrogenase (decarboxylating), mitochondrial"/>
    <property type="match status" value="1"/>
</dbReference>
<dbReference type="InterPro" id="IPR049316">
    <property type="entry name" value="GDC-P_C"/>
</dbReference>
<evidence type="ECO:0000313" key="3">
    <source>
        <dbReference type="EMBL" id="MBA4677202.1"/>
    </source>
</evidence>
<dbReference type="GO" id="GO:0005960">
    <property type="term" value="C:glycine cleavage complex"/>
    <property type="evidence" value="ECO:0007669"/>
    <property type="project" value="TreeGrafter"/>
</dbReference>
<reference evidence="3" key="1">
    <citation type="journal article" date="2013" name="J. Plant Res.">
        <title>Effect of fungi and light on seed germination of three Opuntia species from semiarid lands of central Mexico.</title>
        <authorList>
            <person name="Delgado-Sanchez P."/>
            <person name="Jimenez-Bremont J.F."/>
            <person name="Guerrero-Gonzalez Mde L."/>
            <person name="Flores J."/>
        </authorList>
    </citation>
    <scope>NUCLEOTIDE SEQUENCE</scope>
    <source>
        <tissue evidence="3">Cladode</tissue>
    </source>
</reference>
<evidence type="ECO:0000256" key="1">
    <source>
        <dbReference type="ARBA" id="ARBA00022898"/>
    </source>
</evidence>
<dbReference type="InterPro" id="IPR015424">
    <property type="entry name" value="PyrdxlP-dep_Trfase"/>
</dbReference>
<dbReference type="Pfam" id="PF21478">
    <property type="entry name" value="GcvP2_C"/>
    <property type="match status" value="1"/>
</dbReference>
<dbReference type="PANTHER" id="PTHR11773:SF1">
    <property type="entry name" value="GLYCINE DEHYDROGENASE (DECARBOXYLATING), MITOCHONDRIAL"/>
    <property type="match status" value="1"/>
</dbReference>
<protein>
    <submittedName>
        <fullName evidence="3">Glycine dehydrogenase (Aminomethyl-transferring)</fullName>
        <ecNumber evidence="3">1.4.4.2</ecNumber>
    </submittedName>
</protein>
<dbReference type="GO" id="GO:0019464">
    <property type="term" value="P:glycine decarboxylation via glycine cleavage system"/>
    <property type="evidence" value="ECO:0007669"/>
    <property type="project" value="TreeGrafter"/>
</dbReference>
<dbReference type="EMBL" id="GISG01274070">
    <property type="protein sequence ID" value="MBA4677202.1"/>
    <property type="molecule type" value="Transcribed_RNA"/>
</dbReference>
<dbReference type="GO" id="GO:0016594">
    <property type="term" value="F:glycine binding"/>
    <property type="evidence" value="ECO:0007669"/>
    <property type="project" value="TreeGrafter"/>
</dbReference>
<dbReference type="GO" id="GO:0004375">
    <property type="term" value="F:glycine dehydrogenase (decarboxylating) activity"/>
    <property type="evidence" value="ECO:0007669"/>
    <property type="project" value="UniProtKB-EC"/>
</dbReference>
<dbReference type="GO" id="GO:0030170">
    <property type="term" value="F:pyridoxal phosphate binding"/>
    <property type="evidence" value="ECO:0007669"/>
    <property type="project" value="TreeGrafter"/>
</dbReference>
<dbReference type="InterPro" id="IPR020581">
    <property type="entry name" value="GDC_P"/>
</dbReference>
<name>A0A7C9ETQ6_OPUST</name>
<organism evidence="3">
    <name type="scientific">Opuntia streptacantha</name>
    <name type="common">Prickly pear cactus</name>
    <name type="synonym">Opuntia cardona</name>
    <dbReference type="NCBI Taxonomy" id="393608"/>
    <lineage>
        <taxon>Eukaryota</taxon>
        <taxon>Viridiplantae</taxon>
        <taxon>Streptophyta</taxon>
        <taxon>Embryophyta</taxon>
        <taxon>Tracheophyta</taxon>
        <taxon>Spermatophyta</taxon>
        <taxon>Magnoliopsida</taxon>
        <taxon>eudicotyledons</taxon>
        <taxon>Gunneridae</taxon>
        <taxon>Pentapetalae</taxon>
        <taxon>Caryophyllales</taxon>
        <taxon>Cactineae</taxon>
        <taxon>Cactaceae</taxon>
        <taxon>Opuntioideae</taxon>
        <taxon>Opuntia</taxon>
    </lineage>
</organism>
<dbReference type="GO" id="GO:0048046">
    <property type="term" value="C:apoplast"/>
    <property type="evidence" value="ECO:0007669"/>
    <property type="project" value="TreeGrafter"/>
</dbReference>
<proteinExistence type="predicted"/>
<dbReference type="GO" id="GO:0009941">
    <property type="term" value="C:chloroplast envelope"/>
    <property type="evidence" value="ECO:0007669"/>
    <property type="project" value="TreeGrafter"/>
</dbReference>
<dbReference type="PANTHER" id="PTHR11773">
    <property type="entry name" value="GLYCINE DEHYDROGENASE, DECARBOXYLATING"/>
    <property type="match status" value="1"/>
</dbReference>
<reference evidence="3" key="2">
    <citation type="submission" date="2020-07" db="EMBL/GenBank/DDBJ databases">
        <authorList>
            <person name="Vera ALvarez R."/>
            <person name="Arias-Moreno D.M."/>
            <person name="Jimenez-Jacinto V."/>
            <person name="Jimenez-Bremont J.F."/>
            <person name="Swaminathan K."/>
            <person name="Moose S.P."/>
            <person name="Guerrero-Gonzalez M.L."/>
            <person name="Marino-Ramirez L."/>
            <person name="Landsman D."/>
            <person name="Rodriguez-Kessler M."/>
            <person name="Delgado-Sanchez P."/>
        </authorList>
    </citation>
    <scope>NUCLEOTIDE SEQUENCE</scope>
    <source>
        <tissue evidence="3">Cladode</tissue>
    </source>
</reference>
<dbReference type="EC" id="1.4.4.2" evidence="3"/>